<dbReference type="InterPro" id="IPR005100">
    <property type="entry name" value="NGN-domain"/>
</dbReference>
<dbReference type="PANTHER" id="PTHR11125">
    <property type="entry name" value="SUPPRESSOR OF TY 5"/>
    <property type="match status" value="1"/>
</dbReference>
<comment type="caution">
    <text evidence="9">The sequence shown here is derived from an EMBL/GenBank/DDBJ whole genome shotgun (WGS) entry which is preliminary data.</text>
</comment>
<keyword evidence="5" id="KW-0804">Transcription</keyword>
<dbReference type="InterPro" id="IPR036735">
    <property type="entry name" value="NGN_dom_sf"/>
</dbReference>
<dbReference type="GO" id="GO:0032784">
    <property type="term" value="P:regulation of DNA-templated transcription elongation"/>
    <property type="evidence" value="ECO:0007669"/>
    <property type="project" value="InterPro"/>
</dbReference>
<evidence type="ECO:0000256" key="2">
    <source>
        <dbReference type="ARBA" id="ARBA00006956"/>
    </source>
</evidence>
<dbReference type="GO" id="GO:0006368">
    <property type="term" value="P:transcription elongation by RNA polymerase II"/>
    <property type="evidence" value="ECO:0007669"/>
    <property type="project" value="TreeGrafter"/>
</dbReference>
<dbReference type="SMART" id="SM00738">
    <property type="entry name" value="NGN"/>
    <property type="match status" value="1"/>
</dbReference>
<dbReference type="InterPro" id="IPR006645">
    <property type="entry name" value="NGN-like_dom"/>
</dbReference>
<accession>A0AA38GQH1</accession>
<reference evidence="9 10" key="1">
    <citation type="journal article" date="2021" name="Nat. Plants">
        <title>The Taxus genome provides insights into paclitaxel biosynthesis.</title>
        <authorList>
            <person name="Xiong X."/>
            <person name="Gou J."/>
            <person name="Liao Q."/>
            <person name="Li Y."/>
            <person name="Zhou Q."/>
            <person name="Bi G."/>
            <person name="Li C."/>
            <person name="Du R."/>
            <person name="Wang X."/>
            <person name="Sun T."/>
            <person name="Guo L."/>
            <person name="Liang H."/>
            <person name="Lu P."/>
            <person name="Wu Y."/>
            <person name="Zhang Z."/>
            <person name="Ro D.K."/>
            <person name="Shang Y."/>
            <person name="Huang S."/>
            <person name="Yan J."/>
        </authorList>
    </citation>
    <scope>NUCLEOTIDE SEQUENCE [LARGE SCALE GENOMIC DNA]</scope>
    <source>
        <strain evidence="9">Ta-2019</strain>
    </source>
</reference>
<evidence type="ECO:0000313" key="10">
    <source>
        <dbReference type="Proteomes" id="UP000824469"/>
    </source>
</evidence>
<evidence type="ECO:0000256" key="7">
    <source>
        <dbReference type="SAM" id="MobiDB-lite"/>
    </source>
</evidence>
<dbReference type="Proteomes" id="UP000824469">
    <property type="component" value="Unassembled WGS sequence"/>
</dbReference>
<feature type="region of interest" description="Disordered" evidence="7">
    <location>
        <begin position="198"/>
        <end position="234"/>
    </location>
</feature>
<dbReference type="GO" id="GO:0006357">
    <property type="term" value="P:regulation of transcription by RNA polymerase II"/>
    <property type="evidence" value="ECO:0007669"/>
    <property type="project" value="InterPro"/>
</dbReference>
<dbReference type="AlphaFoldDB" id="A0AA38GQH1"/>
<proteinExistence type="inferred from homology"/>
<gene>
    <name evidence="9" type="ORF">KI387_007074</name>
</gene>
<evidence type="ECO:0000256" key="3">
    <source>
        <dbReference type="ARBA" id="ARBA00020181"/>
    </source>
</evidence>
<dbReference type="EMBL" id="JAHRHJ020000002">
    <property type="protein sequence ID" value="KAH9326896.1"/>
    <property type="molecule type" value="Genomic_DNA"/>
</dbReference>
<evidence type="ECO:0000256" key="6">
    <source>
        <dbReference type="ARBA" id="ARBA00023242"/>
    </source>
</evidence>
<organism evidence="9 10">
    <name type="scientific">Taxus chinensis</name>
    <name type="common">Chinese yew</name>
    <name type="synonym">Taxus wallichiana var. chinensis</name>
    <dbReference type="NCBI Taxonomy" id="29808"/>
    <lineage>
        <taxon>Eukaryota</taxon>
        <taxon>Viridiplantae</taxon>
        <taxon>Streptophyta</taxon>
        <taxon>Embryophyta</taxon>
        <taxon>Tracheophyta</taxon>
        <taxon>Spermatophyta</taxon>
        <taxon>Pinopsida</taxon>
        <taxon>Pinidae</taxon>
        <taxon>Conifers II</taxon>
        <taxon>Cupressales</taxon>
        <taxon>Taxaceae</taxon>
        <taxon>Taxus</taxon>
    </lineage>
</organism>
<evidence type="ECO:0000313" key="9">
    <source>
        <dbReference type="EMBL" id="KAH9326896.1"/>
    </source>
</evidence>
<dbReference type="GO" id="GO:0032044">
    <property type="term" value="C:DSIF complex"/>
    <property type="evidence" value="ECO:0007669"/>
    <property type="project" value="TreeGrafter"/>
</dbReference>
<dbReference type="CDD" id="cd09888">
    <property type="entry name" value="NGN_Euk"/>
    <property type="match status" value="1"/>
</dbReference>
<feature type="domain" description="NusG-like N-terminal" evidence="8">
    <location>
        <begin position="28"/>
        <end position="117"/>
    </location>
</feature>
<protein>
    <recommendedName>
        <fullName evidence="3">Transcription elongation factor SPT5</fullName>
    </recommendedName>
    <alternativeName>
        <fullName evidence="4">Transcription elongation factor spt5</fullName>
    </alternativeName>
</protein>
<comment type="similarity">
    <text evidence="2">Belongs to the SPT5 family.</text>
</comment>
<dbReference type="FunFam" id="3.30.70.940:FF:000005">
    <property type="entry name" value="Transcription elongation factor SPT5"/>
    <property type="match status" value="1"/>
</dbReference>
<dbReference type="InterPro" id="IPR039659">
    <property type="entry name" value="SPT5"/>
</dbReference>
<evidence type="ECO:0000259" key="8">
    <source>
        <dbReference type="SMART" id="SM00738"/>
    </source>
</evidence>
<name>A0AA38GQH1_TAXCH</name>
<dbReference type="Gene3D" id="3.30.70.940">
    <property type="entry name" value="NusG, N-terminal domain"/>
    <property type="match status" value="1"/>
</dbReference>
<dbReference type="InterPro" id="IPR039385">
    <property type="entry name" value="NGN_Euk"/>
</dbReference>
<evidence type="ECO:0000256" key="4">
    <source>
        <dbReference type="ARBA" id="ARBA00021370"/>
    </source>
</evidence>
<dbReference type="PANTHER" id="PTHR11125:SF7">
    <property type="entry name" value="TRANSCRIPTION ELONGATION FACTOR SPT5"/>
    <property type="match status" value="1"/>
</dbReference>
<sequence length="234" mass="26658">MQHASDHVEYDEETTDVEQQALLPSVKDPKLWMVRCAIGHEREAAVCLMQKYLDMKSQGTDLHITSAVALDHLKGYLYIEADKEAHVREVMDVDNVRQRVTVKLVPRIDLQAMANKLGTLTFKEIELCKFFKAGDHVKVSDRELVTVKLRDIRKKIFDRNFKAQDQYMNAISLKDVIRILEGPIQVNRDHLSDTATMATPARDSPRYGAGSETPMHPSRTPMHAYMTPIRGDPS</sequence>
<dbReference type="Pfam" id="PF03439">
    <property type="entry name" value="Spt5-NGN"/>
    <property type="match status" value="1"/>
</dbReference>
<comment type="subcellular location">
    <subcellularLocation>
        <location evidence="1">Nucleus</location>
    </subcellularLocation>
</comment>
<feature type="non-terminal residue" evidence="9">
    <location>
        <position position="234"/>
    </location>
</feature>
<evidence type="ECO:0000256" key="1">
    <source>
        <dbReference type="ARBA" id="ARBA00004123"/>
    </source>
</evidence>
<evidence type="ECO:0000256" key="5">
    <source>
        <dbReference type="ARBA" id="ARBA00023163"/>
    </source>
</evidence>
<dbReference type="GO" id="GO:0003729">
    <property type="term" value="F:mRNA binding"/>
    <property type="evidence" value="ECO:0007669"/>
    <property type="project" value="TreeGrafter"/>
</dbReference>
<keyword evidence="6" id="KW-0539">Nucleus</keyword>
<keyword evidence="10" id="KW-1185">Reference proteome</keyword>